<dbReference type="InterPro" id="IPR000073">
    <property type="entry name" value="AB_hydrolase_1"/>
</dbReference>
<dbReference type="Gene3D" id="3.40.50.1820">
    <property type="entry name" value="alpha/beta hydrolase"/>
    <property type="match status" value="1"/>
</dbReference>
<dbReference type="Pfam" id="PF12697">
    <property type="entry name" value="Abhydrolase_6"/>
    <property type="match status" value="1"/>
</dbReference>
<sequence>MNERGAARPGSTPSSGGEAKAVRRSRLLFLLALLAVAAVLAVVFWSPITAQARAVVVLSSVLETPVLMPAVAAVTREPVVEDGYVAGNPALIVRPGGEGPWPAVFFVNGTVQEGRELPEVRRLAEGFARAGYLVVVPDLPGLRSDRIMPETAAEAVEVAREVADSPDARDGGVGLVGVSTGASLALLAAGDPEVREDVSVVSGVAPYSDIRTVLNVATTGYYREDGELVTYETDSFLSYVIASSLVAALPEGEDRDTLASELEEVYRYDPDPLAGLRDRCTVDLGPEAESVVELLANRNPGRFDELYEALPEGVREDLKELSPLAEVGYIEAPVELISGPRDKYFPVSESYAVSRIAPDLRVTVSGALDHSELSFSLREVPAFLRVNGFVVRSLREARDEASHAQPEEQPLAASNSRR</sequence>
<dbReference type="EMBL" id="CADCVG010000030">
    <property type="protein sequence ID" value="CAA9448770.1"/>
    <property type="molecule type" value="Genomic_DNA"/>
</dbReference>
<dbReference type="AlphaFoldDB" id="A0A6J4QWS4"/>
<accession>A0A6J4QWS4</accession>
<evidence type="ECO:0000313" key="3">
    <source>
        <dbReference type="EMBL" id="CAA9448770.1"/>
    </source>
</evidence>
<protein>
    <recommendedName>
        <fullName evidence="2">AB hydrolase-1 domain-containing protein</fullName>
    </recommendedName>
</protein>
<dbReference type="SUPFAM" id="SSF53474">
    <property type="entry name" value="alpha/beta-Hydrolases"/>
    <property type="match status" value="1"/>
</dbReference>
<gene>
    <name evidence="3" type="ORF">AVDCRST_MAG14-679</name>
</gene>
<dbReference type="GO" id="GO:0003824">
    <property type="term" value="F:catalytic activity"/>
    <property type="evidence" value="ECO:0007669"/>
    <property type="project" value="UniProtKB-ARBA"/>
</dbReference>
<dbReference type="InterPro" id="IPR029058">
    <property type="entry name" value="AB_hydrolase_fold"/>
</dbReference>
<evidence type="ECO:0000259" key="2">
    <source>
        <dbReference type="Pfam" id="PF12697"/>
    </source>
</evidence>
<name>A0A6J4QWS4_9ACTN</name>
<organism evidence="3">
    <name type="scientific">uncultured Rubrobacteraceae bacterium</name>
    <dbReference type="NCBI Taxonomy" id="349277"/>
    <lineage>
        <taxon>Bacteria</taxon>
        <taxon>Bacillati</taxon>
        <taxon>Actinomycetota</taxon>
        <taxon>Rubrobacteria</taxon>
        <taxon>Rubrobacterales</taxon>
        <taxon>Rubrobacteraceae</taxon>
        <taxon>environmental samples</taxon>
    </lineage>
</organism>
<evidence type="ECO:0000256" key="1">
    <source>
        <dbReference type="SAM" id="MobiDB-lite"/>
    </source>
</evidence>
<feature type="domain" description="AB hydrolase-1" evidence="2">
    <location>
        <begin position="104"/>
        <end position="278"/>
    </location>
</feature>
<reference evidence="3" key="1">
    <citation type="submission" date="2020-02" db="EMBL/GenBank/DDBJ databases">
        <authorList>
            <person name="Meier V. D."/>
        </authorList>
    </citation>
    <scope>NUCLEOTIDE SEQUENCE</scope>
    <source>
        <strain evidence="3">AVDCRST_MAG14</strain>
    </source>
</reference>
<feature type="region of interest" description="Disordered" evidence="1">
    <location>
        <begin position="398"/>
        <end position="418"/>
    </location>
</feature>
<proteinExistence type="predicted"/>